<evidence type="ECO:0000256" key="4">
    <source>
        <dbReference type="ARBA" id="ARBA00022960"/>
    </source>
</evidence>
<evidence type="ECO:0000313" key="9">
    <source>
        <dbReference type="EMBL" id="KAG5624446.1"/>
    </source>
</evidence>
<feature type="transmembrane region" description="Helical" evidence="8">
    <location>
        <begin position="577"/>
        <end position="600"/>
    </location>
</feature>
<accession>A0A9J6AII5</accession>
<keyword evidence="5" id="KW-0573">Peptidoglycan synthesis</keyword>
<keyword evidence="6 8" id="KW-1133">Transmembrane helix</keyword>
<dbReference type="Pfam" id="PF03023">
    <property type="entry name" value="MurJ"/>
    <property type="match status" value="2"/>
</dbReference>
<comment type="caution">
    <text evidence="9">The sequence shown here is derived from an EMBL/GenBank/DDBJ whole genome shotgun (WGS) entry which is preliminary data.</text>
</comment>
<feature type="transmembrane region" description="Helical" evidence="8">
    <location>
        <begin position="241"/>
        <end position="267"/>
    </location>
</feature>
<reference evidence="9 10" key="1">
    <citation type="submission" date="2020-09" db="EMBL/GenBank/DDBJ databases">
        <title>De no assembly of potato wild relative species, Solanum commersonii.</title>
        <authorList>
            <person name="Cho K."/>
        </authorList>
    </citation>
    <scope>NUCLEOTIDE SEQUENCE [LARGE SCALE GENOMIC DNA]</scope>
    <source>
        <strain evidence="9">LZ3.2</strain>
        <tissue evidence="9">Leaf</tissue>
    </source>
</reference>
<feature type="transmembrane region" description="Helical" evidence="8">
    <location>
        <begin position="423"/>
        <end position="450"/>
    </location>
</feature>
<evidence type="ECO:0000256" key="5">
    <source>
        <dbReference type="ARBA" id="ARBA00022984"/>
    </source>
</evidence>
<keyword evidence="7 8" id="KW-0472">Membrane</keyword>
<dbReference type="EMBL" id="JACXVP010000002">
    <property type="protein sequence ID" value="KAG5624446.1"/>
    <property type="molecule type" value="Genomic_DNA"/>
</dbReference>
<keyword evidence="10" id="KW-1185">Reference proteome</keyword>
<evidence type="ECO:0000256" key="7">
    <source>
        <dbReference type="ARBA" id="ARBA00023136"/>
    </source>
</evidence>
<feature type="transmembrane region" description="Helical" evidence="8">
    <location>
        <begin position="612"/>
        <end position="634"/>
    </location>
</feature>
<evidence type="ECO:0000256" key="3">
    <source>
        <dbReference type="ARBA" id="ARBA00022692"/>
    </source>
</evidence>
<dbReference type="PRINTS" id="PR01806">
    <property type="entry name" value="VIRFACTRMVIN"/>
</dbReference>
<dbReference type="OrthoDB" id="2018828at2759"/>
<dbReference type="PANTHER" id="PTHR43486:SF1">
    <property type="entry name" value="LIPID II FLIPPASE MURJ-RELATED"/>
    <property type="match status" value="1"/>
</dbReference>
<keyword evidence="2" id="KW-1003">Cell membrane</keyword>
<evidence type="ECO:0008006" key="11">
    <source>
        <dbReference type="Google" id="ProtNLM"/>
    </source>
</evidence>
<feature type="transmembrane region" description="Helical" evidence="8">
    <location>
        <begin position="552"/>
        <end position="570"/>
    </location>
</feature>
<feature type="transmembrane region" description="Helical" evidence="8">
    <location>
        <begin position="342"/>
        <end position="362"/>
    </location>
</feature>
<dbReference type="AlphaFoldDB" id="A0A9J6AII5"/>
<feature type="transmembrane region" description="Helical" evidence="8">
    <location>
        <begin position="162"/>
        <end position="180"/>
    </location>
</feature>
<evidence type="ECO:0000256" key="8">
    <source>
        <dbReference type="SAM" id="Phobius"/>
    </source>
</evidence>
<comment type="subcellular location">
    <subcellularLocation>
        <location evidence="1">Cell membrane</location>
        <topology evidence="1">Multi-pass membrane protein</topology>
    </subcellularLocation>
</comment>
<feature type="transmembrane region" description="Helical" evidence="8">
    <location>
        <begin position="462"/>
        <end position="485"/>
    </location>
</feature>
<evidence type="ECO:0000313" key="10">
    <source>
        <dbReference type="Proteomes" id="UP000824120"/>
    </source>
</evidence>
<gene>
    <name evidence="9" type="ORF">H5410_009664</name>
</gene>
<name>A0A9J6AII5_SOLCO</name>
<feature type="transmembrane region" description="Helical" evidence="8">
    <location>
        <begin position="655"/>
        <end position="680"/>
    </location>
</feature>
<dbReference type="Proteomes" id="UP000824120">
    <property type="component" value="Chromosome 2"/>
</dbReference>
<keyword evidence="4" id="KW-0133">Cell shape</keyword>
<dbReference type="GO" id="GO:0008360">
    <property type="term" value="P:regulation of cell shape"/>
    <property type="evidence" value="ECO:0007669"/>
    <property type="project" value="UniProtKB-KW"/>
</dbReference>
<sequence length="726" mass="79111">MDFWASNQPNIDCIGPRSLPAKFGPSILAPRQLQRKLAPSILPPEMYSTARQTTLVDYNQRHSPSTTSKSSLQLIHSRRIVSISLFAKNHHIPNRCRRIRTISGRNLSSHSSESSSDYENPFSCDSTHNDFILPPGKLPSRNVTWIGVATITSKVLGLLREIVIASAFGIGPVVTAFRYASVLPGFAASVLGGVNGPIHITMTTTLRLVAISVSATFLIAKAEFRVKLPEDRQKKLFKHANTIMILVGGLLAALVLIYSESIIHIYAPGLWTSAEGQTTSRIAIQQLKLMTPCIVLAGPVGLGFGYMSAKGENVFPAISPTLSSLLLITSCLIYSYSGQLDAFCSGGILLSYGASLGVVLLLRGTWHEVISESWTDELKSGDIYDLFSILVPAIFNSGLAQIASFTDLCFASHFAGAAAGLWFFHPFYCIGALLYPFPFPIFLLVLLCGCPNSHFIIDIVKFSDAFLLVMAPLGLLSSIVILPLLPTFSGLIKVVLLPIISVMSSLADPIIRVLFERYAFDSSANSLGSPFLIVRELVVAVFYAFGDGLRPFLVSIGAIALNAILDWFFVHRLHIGVQGLALSTSLTAALSLITLIHLLQRKVGGLFLLHELISPGLFLCFCCVISSFVSSFSYENISKIFLSEFITRLSRIQELYCIVSAAALGIIGFFAPLVLINIFWQCSLPLPDFAALADESTTVPCLLLVLPPLKMDTSTTRIRRFVRINL</sequence>
<dbReference type="InterPro" id="IPR004268">
    <property type="entry name" value="MurJ"/>
</dbReference>
<organism evidence="9 10">
    <name type="scientific">Solanum commersonii</name>
    <name type="common">Commerson's wild potato</name>
    <name type="synonym">Commerson's nightshade</name>
    <dbReference type="NCBI Taxonomy" id="4109"/>
    <lineage>
        <taxon>Eukaryota</taxon>
        <taxon>Viridiplantae</taxon>
        <taxon>Streptophyta</taxon>
        <taxon>Embryophyta</taxon>
        <taxon>Tracheophyta</taxon>
        <taxon>Spermatophyta</taxon>
        <taxon>Magnoliopsida</taxon>
        <taxon>eudicotyledons</taxon>
        <taxon>Gunneridae</taxon>
        <taxon>Pentapetalae</taxon>
        <taxon>asterids</taxon>
        <taxon>lamiids</taxon>
        <taxon>Solanales</taxon>
        <taxon>Solanaceae</taxon>
        <taxon>Solanoideae</taxon>
        <taxon>Solaneae</taxon>
        <taxon>Solanum</taxon>
    </lineage>
</organism>
<keyword evidence="3 8" id="KW-0812">Transmembrane</keyword>
<evidence type="ECO:0000256" key="6">
    <source>
        <dbReference type="ARBA" id="ARBA00022989"/>
    </source>
</evidence>
<dbReference type="GO" id="GO:0005886">
    <property type="term" value="C:plasma membrane"/>
    <property type="evidence" value="ECO:0007669"/>
    <property type="project" value="UniProtKB-SubCell"/>
</dbReference>
<proteinExistence type="predicted"/>
<evidence type="ECO:0000256" key="1">
    <source>
        <dbReference type="ARBA" id="ARBA00004651"/>
    </source>
</evidence>
<dbReference type="PANTHER" id="PTHR43486">
    <property type="entry name" value="LIPID II FLIPPASE MURJ-RELATED"/>
    <property type="match status" value="1"/>
</dbReference>
<feature type="transmembrane region" description="Helical" evidence="8">
    <location>
        <begin position="314"/>
        <end position="336"/>
    </location>
</feature>
<evidence type="ECO:0000256" key="2">
    <source>
        <dbReference type="ARBA" id="ARBA00022475"/>
    </source>
</evidence>
<protein>
    <recommendedName>
        <fullName evidence="11">Lipid II flippase MurJ</fullName>
    </recommendedName>
</protein>
<feature type="transmembrane region" description="Helical" evidence="8">
    <location>
        <begin position="200"/>
        <end position="220"/>
    </location>
</feature>